<dbReference type="PANTHER" id="PTHR33164:SF57">
    <property type="entry name" value="MARR-FAMILY TRANSCRIPTIONAL REGULATOR"/>
    <property type="match status" value="1"/>
</dbReference>
<evidence type="ECO:0000313" key="2">
    <source>
        <dbReference type="EMBL" id="MDN0076967.1"/>
    </source>
</evidence>
<dbReference type="Gene3D" id="1.10.10.10">
    <property type="entry name" value="Winged helix-like DNA-binding domain superfamily/Winged helix DNA-binding domain"/>
    <property type="match status" value="1"/>
</dbReference>
<dbReference type="InterPro" id="IPR036388">
    <property type="entry name" value="WH-like_DNA-bd_sf"/>
</dbReference>
<dbReference type="Pfam" id="PF12802">
    <property type="entry name" value="MarR_2"/>
    <property type="match status" value="1"/>
</dbReference>
<keyword evidence="3" id="KW-1185">Reference proteome</keyword>
<name>A0ABT7XT38_9NEIS</name>
<dbReference type="EMBL" id="JAUEDK010000048">
    <property type="protein sequence ID" value="MDN0076967.1"/>
    <property type="molecule type" value="Genomic_DNA"/>
</dbReference>
<sequence length="147" mass="16495">MTSPDLCAQQLLETIPELMHAIRSHMRQNADARVTVPQLRCLLFLRRHPGCSLGDIAKHLGVTTATTSTMVDRIVKQGLIKVTVPPDDRRRISLELSEQGATIVRHARDETLIRISEALTTCSSEQLEQIHQALEVLRPLFRRPDGS</sequence>
<dbReference type="RefSeq" id="WP_289831596.1">
    <property type="nucleotide sequence ID" value="NZ_JAUEDK010000048.1"/>
</dbReference>
<dbReference type="PRINTS" id="PR00598">
    <property type="entry name" value="HTHMARR"/>
</dbReference>
<dbReference type="SMART" id="SM00347">
    <property type="entry name" value="HTH_MARR"/>
    <property type="match status" value="1"/>
</dbReference>
<dbReference type="InterPro" id="IPR039422">
    <property type="entry name" value="MarR/SlyA-like"/>
</dbReference>
<proteinExistence type="predicted"/>
<dbReference type="PANTHER" id="PTHR33164">
    <property type="entry name" value="TRANSCRIPTIONAL REGULATOR, MARR FAMILY"/>
    <property type="match status" value="1"/>
</dbReference>
<dbReference type="Proteomes" id="UP001168540">
    <property type="component" value="Unassembled WGS sequence"/>
</dbReference>
<comment type="caution">
    <text evidence="2">The sequence shown here is derived from an EMBL/GenBank/DDBJ whole genome shotgun (WGS) entry which is preliminary data.</text>
</comment>
<gene>
    <name evidence="2" type="ORF">QU481_19160</name>
</gene>
<evidence type="ECO:0000313" key="3">
    <source>
        <dbReference type="Proteomes" id="UP001168540"/>
    </source>
</evidence>
<evidence type="ECO:0000259" key="1">
    <source>
        <dbReference type="PROSITE" id="PS50995"/>
    </source>
</evidence>
<accession>A0ABT7XT38</accession>
<dbReference type="InterPro" id="IPR000835">
    <property type="entry name" value="HTH_MarR-typ"/>
</dbReference>
<dbReference type="SUPFAM" id="SSF46785">
    <property type="entry name" value="Winged helix' DNA-binding domain"/>
    <property type="match status" value="1"/>
</dbReference>
<dbReference type="InterPro" id="IPR036390">
    <property type="entry name" value="WH_DNA-bd_sf"/>
</dbReference>
<dbReference type="PROSITE" id="PS50995">
    <property type="entry name" value="HTH_MARR_2"/>
    <property type="match status" value="1"/>
</dbReference>
<protein>
    <submittedName>
        <fullName evidence="2">MarR family transcriptional regulator</fullName>
    </submittedName>
</protein>
<feature type="domain" description="HTH marR-type" evidence="1">
    <location>
        <begin position="8"/>
        <end position="139"/>
    </location>
</feature>
<organism evidence="2 3">
    <name type="scientific">Crenobacter oryzisoli</name>
    <dbReference type="NCBI Taxonomy" id="3056844"/>
    <lineage>
        <taxon>Bacteria</taxon>
        <taxon>Pseudomonadati</taxon>
        <taxon>Pseudomonadota</taxon>
        <taxon>Betaproteobacteria</taxon>
        <taxon>Neisseriales</taxon>
        <taxon>Neisseriaceae</taxon>
        <taxon>Crenobacter</taxon>
    </lineage>
</organism>
<reference evidence="2" key="1">
    <citation type="submission" date="2023-06" db="EMBL/GenBank/DDBJ databases">
        <authorList>
            <person name="Zhang S."/>
        </authorList>
    </citation>
    <scope>NUCLEOTIDE SEQUENCE</scope>
    <source>
        <strain evidence="2">SG2303</strain>
    </source>
</reference>